<keyword evidence="1" id="KW-0812">Transmembrane</keyword>
<keyword evidence="1" id="KW-0472">Membrane</keyword>
<organism evidence="2 3">
    <name type="scientific">Salmo trutta</name>
    <name type="common">Brown trout</name>
    <dbReference type="NCBI Taxonomy" id="8032"/>
    <lineage>
        <taxon>Eukaryota</taxon>
        <taxon>Metazoa</taxon>
        <taxon>Chordata</taxon>
        <taxon>Craniata</taxon>
        <taxon>Vertebrata</taxon>
        <taxon>Euteleostomi</taxon>
        <taxon>Actinopterygii</taxon>
        <taxon>Neopterygii</taxon>
        <taxon>Teleostei</taxon>
        <taxon>Protacanthopterygii</taxon>
        <taxon>Salmoniformes</taxon>
        <taxon>Salmonidae</taxon>
        <taxon>Salmoninae</taxon>
        <taxon>Salmo</taxon>
    </lineage>
</organism>
<evidence type="ECO:0000256" key="1">
    <source>
        <dbReference type="SAM" id="Phobius"/>
    </source>
</evidence>
<dbReference type="Ensembl" id="ENSSTUT00000065862.1">
    <property type="protein sequence ID" value="ENSSTUP00000062428.1"/>
    <property type="gene ID" value="ENSSTUG00000027044.1"/>
</dbReference>
<feature type="transmembrane region" description="Helical" evidence="1">
    <location>
        <begin position="63"/>
        <end position="84"/>
    </location>
</feature>
<accession>A0A674AT65</accession>
<evidence type="ECO:0000313" key="3">
    <source>
        <dbReference type="Proteomes" id="UP000472277"/>
    </source>
</evidence>
<feature type="transmembrane region" description="Helical" evidence="1">
    <location>
        <begin position="33"/>
        <end position="51"/>
    </location>
</feature>
<feature type="transmembrane region" description="Helical" evidence="1">
    <location>
        <begin position="96"/>
        <end position="114"/>
    </location>
</feature>
<dbReference type="Proteomes" id="UP000472277">
    <property type="component" value="Chromosome 12"/>
</dbReference>
<dbReference type="AlphaFoldDB" id="A0A674AT65"/>
<proteinExistence type="predicted"/>
<keyword evidence="1" id="KW-1133">Transmembrane helix</keyword>
<keyword evidence="3" id="KW-1185">Reference proteome</keyword>
<evidence type="ECO:0000313" key="2">
    <source>
        <dbReference type="Ensembl" id="ENSSTUP00000062428.1"/>
    </source>
</evidence>
<sequence>MHTIISIPYCRINYIGHLTGQCILYGTVEYNTFGLVLESPTISVSVAIWLYTSCVEEKVKRWLPCFSVFSHITSVLSALFHILYSSSVLYFVLSQKSVWVNFFFWVLIVAVVFVQKHQRSGSEWSTSETEPFFHRPV</sequence>
<protein>
    <submittedName>
        <fullName evidence="2">Uncharacterized protein</fullName>
    </submittedName>
</protein>
<name>A0A674AT65_SALTR</name>
<reference evidence="2" key="2">
    <citation type="submission" date="2025-09" db="UniProtKB">
        <authorList>
            <consortium name="Ensembl"/>
        </authorList>
    </citation>
    <scope>IDENTIFICATION</scope>
</reference>
<dbReference type="GeneTree" id="ENSGT00990000214255"/>
<reference evidence="2" key="1">
    <citation type="submission" date="2025-08" db="UniProtKB">
        <authorList>
            <consortium name="Ensembl"/>
        </authorList>
    </citation>
    <scope>IDENTIFICATION</scope>
</reference>